<keyword evidence="10" id="KW-1185">Reference proteome</keyword>
<evidence type="ECO:0000256" key="3">
    <source>
        <dbReference type="ARBA" id="ARBA00022553"/>
    </source>
</evidence>
<keyword evidence="3" id="KW-0597">Phosphoprotein</keyword>
<gene>
    <name evidence="9" type="ORF">ACFQMJ_34640</name>
</gene>
<keyword evidence="5 9" id="KW-0418">Kinase</keyword>
<dbReference type="InterPro" id="IPR003660">
    <property type="entry name" value="HAMP_dom"/>
</dbReference>
<evidence type="ECO:0000256" key="4">
    <source>
        <dbReference type="ARBA" id="ARBA00022679"/>
    </source>
</evidence>
<accession>A0ABW2FNA7</accession>
<reference evidence="10" key="1">
    <citation type="journal article" date="2019" name="Int. J. Syst. Evol. Microbiol.">
        <title>The Global Catalogue of Microorganisms (GCM) 10K type strain sequencing project: providing services to taxonomists for standard genome sequencing and annotation.</title>
        <authorList>
            <consortium name="The Broad Institute Genomics Platform"/>
            <consortium name="The Broad Institute Genome Sequencing Center for Infectious Disease"/>
            <person name="Wu L."/>
            <person name="Ma J."/>
        </authorList>
    </citation>
    <scope>NUCLEOTIDE SEQUENCE [LARGE SCALE GENOMIC DNA]</scope>
    <source>
        <strain evidence="10">KCTC 12907</strain>
    </source>
</reference>
<organism evidence="9 10">
    <name type="scientific">Cohnella cellulosilytica</name>
    <dbReference type="NCBI Taxonomy" id="986710"/>
    <lineage>
        <taxon>Bacteria</taxon>
        <taxon>Bacillati</taxon>
        <taxon>Bacillota</taxon>
        <taxon>Bacilli</taxon>
        <taxon>Bacillales</taxon>
        <taxon>Paenibacillaceae</taxon>
        <taxon>Cohnella</taxon>
    </lineage>
</organism>
<comment type="subcellular location">
    <subcellularLocation>
        <location evidence="1">Cell membrane</location>
        <topology evidence="1">Multi-pass membrane protein</topology>
    </subcellularLocation>
</comment>
<keyword evidence="7" id="KW-0812">Transmembrane</keyword>
<dbReference type="SUPFAM" id="SSF158472">
    <property type="entry name" value="HAMP domain-like"/>
    <property type="match status" value="1"/>
</dbReference>
<keyword evidence="7" id="KW-1133">Transmembrane helix</keyword>
<dbReference type="InterPro" id="IPR050640">
    <property type="entry name" value="Bact_2-comp_sensor_kinase"/>
</dbReference>
<feature type="domain" description="HAMP" evidence="8">
    <location>
        <begin position="324"/>
        <end position="378"/>
    </location>
</feature>
<keyword evidence="6 7" id="KW-0472">Membrane</keyword>
<dbReference type="Pfam" id="PF02518">
    <property type="entry name" value="HATPase_c"/>
    <property type="match status" value="1"/>
</dbReference>
<dbReference type="GO" id="GO:0004673">
    <property type="term" value="F:protein histidine kinase activity"/>
    <property type="evidence" value="ECO:0007669"/>
    <property type="project" value="UniProtKB-EC"/>
</dbReference>
<evidence type="ECO:0000256" key="5">
    <source>
        <dbReference type="ARBA" id="ARBA00022777"/>
    </source>
</evidence>
<evidence type="ECO:0000313" key="10">
    <source>
        <dbReference type="Proteomes" id="UP001596378"/>
    </source>
</evidence>
<dbReference type="Proteomes" id="UP001596378">
    <property type="component" value="Unassembled WGS sequence"/>
</dbReference>
<comment type="caution">
    <text evidence="9">The sequence shown here is derived from an EMBL/GenBank/DDBJ whole genome shotgun (WGS) entry which is preliminary data.</text>
</comment>
<feature type="transmembrane region" description="Helical" evidence="7">
    <location>
        <begin position="303"/>
        <end position="322"/>
    </location>
</feature>
<dbReference type="PANTHER" id="PTHR34220:SF7">
    <property type="entry name" value="SENSOR HISTIDINE KINASE YPDA"/>
    <property type="match status" value="1"/>
</dbReference>
<protein>
    <submittedName>
        <fullName evidence="9">Sensor histidine kinase</fullName>
        <ecNumber evidence="9">2.7.13.3</ecNumber>
    </submittedName>
</protein>
<dbReference type="Pfam" id="PF00672">
    <property type="entry name" value="HAMP"/>
    <property type="match status" value="1"/>
</dbReference>
<keyword evidence="2" id="KW-1003">Cell membrane</keyword>
<dbReference type="SUPFAM" id="SSF55874">
    <property type="entry name" value="ATPase domain of HSP90 chaperone/DNA topoisomerase II/histidine kinase"/>
    <property type="match status" value="1"/>
</dbReference>
<dbReference type="InterPro" id="IPR010559">
    <property type="entry name" value="Sig_transdc_His_kin_internal"/>
</dbReference>
<evidence type="ECO:0000313" key="9">
    <source>
        <dbReference type="EMBL" id="MFC7153692.1"/>
    </source>
</evidence>
<dbReference type="InterPro" id="IPR003594">
    <property type="entry name" value="HATPase_dom"/>
</dbReference>
<dbReference type="PANTHER" id="PTHR34220">
    <property type="entry name" value="SENSOR HISTIDINE KINASE YPDA"/>
    <property type="match status" value="1"/>
</dbReference>
<name>A0ABW2FNA7_9BACL</name>
<dbReference type="EC" id="2.7.13.3" evidence="9"/>
<evidence type="ECO:0000256" key="1">
    <source>
        <dbReference type="ARBA" id="ARBA00004651"/>
    </source>
</evidence>
<dbReference type="RefSeq" id="WP_378051820.1">
    <property type="nucleotide sequence ID" value="NZ_JBHMDN010000037.1"/>
</dbReference>
<evidence type="ECO:0000259" key="8">
    <source>
        <dbReference type="PROSITE" id="PS50885"/>
    </source>
</evidence>
<keyword evidence="4 9" id="KW-0808">Transferase</keyword>
<evidence type="ECO:0000256" key="6">
    <source>
        <dbReference type="ARBA" id="ARBA00023136"/>
    </source>
</evidence>
<dbReference type="SMART" id="SM00304">
    <property type="entry name" value="HAMP"/>
    <property type="match status" value="1"/>
</dbReference>
<dbReference type="CDD" id="cd06225">
    <property type="entry name" value="HAMP"/>
    <property type="match status" value="1"/>
</dbReference>
<dbReference type="InterPro" id="IPR036890">
    <property type="entry name" value="HATPase_C_sf"/>
</dbReference>
<dbReference type="Gene3D" id="3.30.565.10">
    <property type="entry name" value="Histidine kinase-like ATPase, C-terminal domain"/>
    <property type="match status" value="1"/>
</dbReference>
<feature type="transmembrane region" description="Helical" evidence="7">
    <location>
        <begin position="12"/>
        <end position="34"/>
    </location>
</feature>
<dbReference type="EMBL" id="JBHTAI010000040">
    <property type="protein sequence ID" value="MFC7153692.1"/>
    <property type="molecule type" value="Genomic_DNA"/>
</dbReference>
<sequence>MLRPLGFNNKITITFLLVILLLITSTSTIIYWRFHEHMEQQVTRDLNQIMVQNKINLEKFIDSIDNATLLLYSDTTIMEILNEAPSDFLTTYKDRITLNNALLKYLFVPLSSTLTSYTVTFFAMNDIPFAEALSPGHNFFHGFFRNDEVQDEAWYQQTVAGDGILQWFHYPEQEYRLYAARLIKNPKVLATENIGMNDIKQNIGVVVIGFDLSQISKQLEATMLTPSTRLLLKDANGDLLYDSTRPKSLQARPEDPLPAAETVVDDNDSRYLINDYHLSSGWNLIARIPLKDISQSTSFVRNVVLLSALISAIAGLFLSIFLSKQISRPIRKLAKTMRSIHNTNEVDVFIQPPPTNDEVGILYQSFNTMMNRINQLLDENYQTGKREQEAELRALQAQINPHFMYNTLDSVNWLALEAEAYPIVTIISTLSDLLRYITGNSNELVKISEEVEQIRRYIQIQSLCYDNSFDVVYEIDPLIAEAACPKLILQPLVENAIFHGFEKMERRGRIVVSGFAKDGMAVISIHDNGPGTDIERLNSHLQGKNASVPESRGYGIRNVNQRIKLRFGEPYGLRYEMNEVGGVTAVICLPL</sequence>
<proteinExistence type="predicted"/>
<evidence type="ECO:0000256" key="7">
    <source>
        <dbReference type="SAM" id="Phobius"/>
    </source>
</evidence>
<dbReference type="PROSITE" id="PS50885">
    <property type="entry name" value="HAMP"/>
    <property type="match status" value="1"/>
</dbReference>
<evidence type="ECO:0000256" key="2">
    <source>
        <dbReference type="ARBA" id="ARBA00022475"/>
    </source>
</evidence>
<dbReference type="Gene3D" id="6.10.340.10">
    <property type="match status" value="1"/>
</dbReference>
<dbReference type="Pfam" id="PF06580">
    <property type="entry name" value="His_kinase"/>
    <property type="match status" value="1"/>
</dbReference>